<dbReference type="InterPro" id="IPR002818">
    <property type="entry name" value="DJ-1/PfpI"/>
</dbReference>
<dbReference type="InterPro" id="IPR050325">
    <property type="entry name" value="Prot/Nucl_acid_deglycase"/>
</dbReference>
<dbReference type="EMBL" id="DSTX01000003">
    <property type="protein sequence ID" value="HFK20291.1"/>
    <property type="molecule type" value="Genomic_DNA"/>
</dbReference>
<organism evidence="2">
    <name type="scientific">Candidatus Methanomethylicus mesodigestus</name>
    <dbReference type="NCBI Taxonomy" id="1867258"/>
    <lineage>
        <taxon>Archaea</taxon>
        <taxon>Thermoproteota</taxon>
        <taxon>Methanosuratincolia</taxon>
        <taxon>Candidatus Methanomethylicales</taxon>
        <taxon>Candidatus Methanomethylicaceae</taxon>
        <taxon>Candidatus Methanomethylicus</taxon>
    </lineage>
</organism>
<name>A0A7C3IL82_9CREN</name>
<proteinExistence type="predicted"/>
<dbReference type="Gene3D" id="3.40.50.880">
    <property type="match status" value="1"/>
</dbReference>
<dbReference type="InterPro" id="IPR029062">
    <property type="entry name" value="Class_I_gatase-like"/>
</dbReference>
<dbReference type="Pfam" id="PF01965">
    <property type="entry name" value="DJ-1_PfpI"/>
    <property type="match status" value="1"/>
</dbReference>
<dbReference type="SUPFAM" id="SSF52317">
    <property type="entry name" value="Class I glutamine amidotransferase-like"/>
    <property type="match status" value="1"/>
</dbReference>
<accession>A0A7C3IL82</accession>
<protein>
    <submittedName>
        <fullName evidence="2">DJ-1/PfpI family protein</fullName>
    </submittedName>
</protein>
<reference evidence="2" key="1">
    <citation type="journal article" date="2020" name="mSystems">
        <title>Genome- and Community-Level Interaction Insights into Carbon Utilization and Element Cycling Functions of Hydrothermarchaeota in Hydrothermal Sediment.</title>
        <authorList>
            <person name="Zhou Z."/>
            <person name="Liu Y."/>
            <person name="Xu W."/>
            <person name="Pan J."/>
            <person name="Luo Z.H."/>
            <person name="Li M."/>
        </authorList>
    </citation>
    <scope>NUCLEOTIDE SEQUENCE [LARGE SCALE GENOMIC DNA]</scope>
    <source>
        <strain evidence="2">SpSt-468</strain>
    </source>
</reference>
<comment type="caution">
    <text evidence="2">The sequence shown here is derived from an EMBL/GenBank/DDBJ whole genome shotgun (WGS) entry which is preliminary data.</text>
</comment>
<sequence length="172" mass="18225">MAKILMVISERGFRDEEFAEPYSLFKSANHDVTVASTGPGEAVGKLGMRVNPDTTIDKVDPAAYDAVVVAGGPTTPTYIWGNRHVQKALQETHKKGGVIAAICLAPVVMAKASLVSGKRCTVYPTEESISEMKKGGCTLVKDHVVADGRIITADGPVAASEFGKVVLRALQK</sequence>
<dbReference type="AlphaFoldDB" id="A0A7C3IL82"/>
<dbReference type="PANTHER" id="PTHR48094">
    <property type="entry name" value="PROTEIN/NUCLEIC ACID DEGLYCASE DJ-1-RELATED"/>
    <property type="match status" value="1"/>
</dbReference>
<gene>
    <name evidence="2" type="ORF">ENS19_03320</name>
</gene>
<dbReference type="GO" id="GO:0005737">
    <property type="term" value="C:cytoplasm"/>
    <property type="evidence" value="ECO:0007669"/>
    <property type="project" value="TreeGrafter"/>
</dbReference>
<dbReference type="CDD" id="cd03135">
    <property type="entry name" value="GATase1_DJ-1"/>
    <property type="match status" value="1"/>
</dbReference>
<dbReference type="PANTHER" id="PTHR48094:SF12">
    <property type="entry name" value="PARKINSON DISEASE PROTEIN 7 HOMOLOG"/>
    <property type="match status" value="1"/>
</dbReference>
<evidence type="ECO:0000313" key="2">
    <source>
        <dbReference type="EMBL" id="HFK20291.1"/>
    </source>
</evidence>
<evidence type="ECO:0000259" key="1">
    <source>
        <dbReference type="Pfam" id="PF01965"/>
    </source>
</evidence>
<feature type="domain" description="DJ-1/PfpI" evidence="1">
    <location>
        <begin position="3"/>
        <end position="168"/>
    </location>
</feature>